<dbReference type="AlphaFoldDB" id="A2DPG7"/>
<feature type="region of interest" description="Disordered" evidence="1">
    <location>
        <begin position="1"/>
        <end position="34"/>
    </location>
</feature>
<dbReference type="Proteomes" id="UP000001542">
    <property type="component" value="Unassembled WGS sequence"/>
</dbReference>
<name>A2DPG7_TRIV3</name>
<gene>
    <name evidence="2" type="ORF">TVAG_170250</name>
</gene>
<evidence type="ECO:0000256" key="1">
    <source>
        <dbReference type="SAM" id="MobiDB-lite"/>
    </source>
</evidence>
<proteinExistence type="predicted"/>
<reference evidence="2" key="2">
    <citation type="journal article" date="2007" name="Science">
        <title>Draft genome sequence of the sexually transmitted pathogen Trichomonas vaginalis.</title>
        <authorList>
            <person name="Carlton J.M."/>
            <person name="Hirt R.P."/>
            <person name="Silva J.C."/>
            <person name="Delcher A.L."/>
            <person name="Schatz M."/>
            <person name="Zhao Q."/>
            <person name="Wortman J.R."/>
            <person name="Bidwell S.L."/>
            <person name="Alsmark U.C.M."/>
            <person name="Besteiro S."/>
            <person name="Sicheritz-Ponten T."/>
            <person name="Noel C.J."/>
            <person name="Dacks J.B."/>
            <person name="Foster P.G."/>
            <person name="Simillion C."/>
            <person name="Van de Peer Y."/>
            <person name="Miranda-Saavedra D."/>
            <person name="Barton G.J."/>
            <person name="Westrop G.D."/>
            <person name="Mueller S."/>
            <person name="Dessi D."/>
            <person name="Fiori P.L."/>
            <person name="Ren Q."/>
            <person name="Paulsen I."/>
            <person name="Zhang H."/>
            <person name="Bastida-Corcuera F.D."/>
            <person name="Simoes-Barbosa A."/>
            <person name="Brown M.T."/>
            <person name="Hayes R.D."/>
            <person name="Mukherjee M."/>
            <person name="Okumura C.Y."/>
            <person name="Schneider R."/>
            <person name="Smith A.J."/>
            <person name="Vanacova S."/>
            <person name="Villalvazo M."/>
            <person name="Haas B.J."/>
            <person name="Pertea M."/>
            <person name="Feldblyum T.V."/>
            <person name="Utterback T.R."/>
            <person name="Shu C.L."/>
            <person name="Osoegawa K."/>
            <person name="de Jong P.J."/>
            <person name="Hrdy I."/>
            <person name="Horvathova L."/>
            <person name="Zubacova Z."/>
            <person name="Dolezal P."/>
            <person name="Malik S.B."/>
            <person name="Logsdon J.M. Jr."/>
            <person name="Henze K."/>
            <person name="Gupta A."/>
            <person name="Wang C.C."/>
            <person name="Dunne R.L."/>
            <person name="Upcroft J.A."/>
            <person name="Upcroft P."/>
            <person name="White O."/>
            <person name="Salzberg S.L."/>
            <person name="Tang P."/>
            <person name="Chiu C.-H."/>
            <person name="Lee Y.-S."/>
            <person name="Embley T.M."/>
            <person name="Coombs G.H."/>
            <person name="Mottram J.C."/>
            <person name="Tachezy J."/>
            <person name="Fraser-Liggett C.M."/>
            <person name="Johnson P.J."/>
        </authorList>
    </citation>
    <scope>NUCLEOTIDE SEQUENCE [LARGE SCALE GENOMIC DNA]</scope>
    <source>
        <strain evidence="2">G3</strain>
    </source>
</reference>
<dbReference type="EMBL" id="DS113227">
    <property type="protein sequence ID" value="EAY17711.1"/>
    <property type="molecule type" value="Genomic_DNA"/>
</dbReference>
<organism evidence="2 3">
    <name type="scientific">Trichomonas vaginalis (strain ATCC PRA-98 / G3)</name>
    <dbReference type="NCBI Taxonomy" id="412133"/>
    <lineage>
        <taxon>Eukaryota</taxon>
        <taxon>Metamonada</taxon>
        <taxon>Parabasalia</taxon>
        <taxon>Trichomonadida</taxon>
        <taxon>Trichomonadidae</taxon>
        <taxon>Trichomonas</taxon>
    </lineage>
</organism>
<evidence type="ECO:0000313" key="3">
    <source>
        <dbReference type="Proteomes" id="UP000001542"/>
    </source>
</evidence>
<evidence type="ECO:0000313" key="2">
    <source>
        <dbReference type="EMBL" id="EAY17711.1"/>
    </source>
</evidence>
<dbReference type="InParanoid" id="A2DPG7"/>
<reference evidence="2" key="1">
    <citation type="submission" date="2006-10" db="EMBL/GenBank/DDBJ databases">
        <authorList>
            <person name="Amadeo P."/>
            <person name="Zhao Q."/>
            <person name="Wortman J."/>
            <person name="Fraser-Liggett C."/>
            <person name="Carlton J."/>
        </authorList>
    </citation>
    <scope>NUCLEOTIDE SEQUENCE</scope>
    <source>
        <strain evidence="2">G3</strain>
    </source>
</reference>
<protein>
    <submittedName>
        <fullName evidence="2">Uncharacterized protein</fullName>
    </submittedName>
</protein>
<accession>A2DPG7</accession>
<feature type="compositionally biased region" description="Basic and acidic residues" evidence="1">
    <location>
        <begin position="19"/>
        <end position="34"/>
    </location>
</feature>
<keyword evidence="3" id="KW-1185">Reference proteome</keyword>
<sequence>MILSCAPLNYKVRPNKTNPVKEKKPEKEKKVEKEKPLKITKTKSKIKLEPIVVRLNGYETDNSEDETDIEIEI</sequence>